<organism evidence="1">
    <name type="scientific">marine metagenome</name>
    <dbReference type="NCBI Taxonomy" id="408172"/>
    <lineage>
        <taxon>unclassified sequences</taxon>
        <taxon>metagenomes</taxon>
        <taxon>ecological metagenomes</taxon>
    </lineage>
</organism>
<gene>
    <name evidence="1" type="ORF">METZ01_LOCUS35091</name>
</gene>
<evidence type="ECO:0000313" key="1">
    <source>
        <dbReference type="EMBL" id="SUZ82237.1"/>
    </source>
</evidence>
<dbReference type="EMBL" id="UINC01001497">
    <property type="protein sequence ID" value="SUZ82237.1"/>
    <property type="molecule type" value="Genomic_DNA"/>
</dbReference>
<proteinExistence type="predicted"/>
<name>A0A381QWY8_9ZZZZ</name>
<dbReference type="SUPFAM" id="SSF102198">
    <property type="entry name" value="Putative cyclase"/>
    <property type="match status" value="1"/>
</dbReference>
<evidence type="ECO:0008006" key="2">
    <source>
        <dbReference type="Google" id="ProtNLM"/>
    </source>
</evidence>
<dbReference type="Gene3D" id="3.50.30.50">
    <property type="entry name" value="Putative cyclase"/>
    <property type="match status" value="1"/>
</dbReference>
<dbReference type="PANTHER" id="PTHR34861">
    <property type="match status" value="1"/>
</dbReference>
<dbReference type="GO" id="GO:0004061">
    <property type="term" value="F:arylformamidase activity"/>
    <property type="evidence" value="ECO:0007669"/>
    <property type="project" value="InterPro"/>
</dbReference>
<accession>A0A381QWY8</accession>
<reference evidence="1" key="1">
    <citation type="submission" date="2018-05" db="EMBL/GenBank/DDBJ databases">
        <authorList>
            <person name="Lanie J.A."/>
            <person name="Ng W.-L."/>
            <person name="Kazmierczak K.M."/>
            <person name="Andrzejewski T.M."/>
            <person name="Davidsen T.M."/>
            <person name="Wayne K.J."/>
            <person name="Tettelin H."/>
            <person name="Glass J.I."/>
            <person name="Rusch D."/>
            <person name="Podicherti R."/>
            <person name="Tsui H.-C.T."/>
            <person name="Winkler M.E."/>
        </authorList>
    </citation>
    <scope>NUCLEOTIDE SEQUENCE</scope>
</reference>
<protein>
    <recommendedName>
        <fullName evidence="2">Cyclase</fullName>
    </recommendedName>
</protein>
<dbReference type="InterPro" id="IPR037175">
    <property type="entry name" value="KFase_sf"/>
</dbReference>
<dbReference type="AlphaFoldDB" id="A0A381QWY8"/>
<sequence length="347" mass="38723">MPTKKKFTTKLSFTLIPLLLFSITGAQEFYVHPATQDPAVLVTLDTLKEWEDELSNWGRWGPDDQRGTLNLITPEKTTEAATLVTEGITVTLQHFVIEEQTIDSQAFGPYDHWMSRLDPVTGEPSFALDEIQFSLHDGMLSHLDALCHYRKEIDGRYIIFNGYPQNLTASGCDDLAVDKMGTSYITRGVLVDIPLMRGVDYLDPSTPIFVEDLEAWEEFAGVKVESGDALFVRTGRWQKRDTEGPWRYGQGGAGLHASVLPWLRERDVAILVGDAVNDVQPSGVEGINRPIHQLTQVNLGLPIVDNGYLQDVAEVAKRLQRWEFMTSIQINPIKGGTASPFNANATF</sequence>
<dbReference type="InterPro" id="IPR007325">
    <property type="entry name" value="KFase/CYL"/>
</dbReference>
<dbReference type="Pfam" id="PF04199">
    <property type="entry name" value="Cyclase"/>
    <property type="match status" value="1"/>
</dbReference>
<dbReference type="GO" id="GO:0019441">
    <property type="term" value="P:L-tryptophan catabolic process to kynurenine"/>
    <property type="evidence" value="ECO:0007669"/>
    <property type="project" value="InterPro"/>
</dbReference>